<evidence type="ECO:0000256" key="10">
    <source>
        <dbReference type="ARBA" id="ARBA00047905"/>
    </source>
</evidence>
<keyword evidence="5 14" id="KW-0547">Nucleotide-binding</keyword>
<comment type="caution">
    <text evidence="17">The sequence shown here is derived from an EMBL/GenBank/DDBJ whole genome shotgun (WGS) entry which is preliminary data.</text>
</comment>
<keyword evidence="4 14" id="KW-0808">Transferase</keyword>
<dbReference type="SUPFAM" id="SSF53067">
    <property type="entry name" value="Actin-like ATPase domain"/>
    <property type="match status" value="2"/>
</dbReference>
<dbReference type="Gene3D" id="3.40.367.20">
    <property type="match status" value="1"/>
</dbReference>
<comment type="catalytic activity">
    <reaction evidence="12">
        <text>D-mannose + ATP = D-mannose 6-phosphate + ADP + H(+)</text>
        <dbReference type="Rhea" id="RHEA:11028"/>
        <dbReference type="ChEBI" id="CHEBI:4208"/>
        <dbReference type="ChEBI" id="CHEBI:15378"/>
        <dbReference type="ChEBI" id="CHEBI:30616"/>
        <dbReference type="ChEBI" id="CHEBI:58735"/>
        <dbReference type="ChEBI" id="CHEBI:456216"/>
        <dbReference type="EC" id="2.7.1.1"/>
    </reaction>
    <physiologicalReaction direction="left-to-right" evidence="12">
        <dbReference type="Rhea" id="RHEA:11029"/>
    </physiologicalReaction>
</comment>
<keyword evidence="6 14" id="KW-0418">Kinase</keyword>
<evidence type="ECO:0000256" key="14">
    <source>
        <dbReference type="RuleBase" id="RU362007"/>
    </source>
</evidence>
<comment type="catalytic activity">
    <reaction evidence="10">
        <text>D-fructose + ATP = D-fructose 6-phosphate + ADP + H(+)</text>
        <dbReference type="Rhea" id="RHEA:16125"/>
        <dbReference type="ChEBI" id="CHEBI:15378"/>
        <dbReference type="ChEBI" id="CHEBI:30616"/>
        <dbReference type="ChEBI" id="CHEBI:37721"/>
        <dbReference type="ChEBI" id="CHEBI:61527"/>
        <dbReference type="ChEBI" id="CHEBI:456216"/>
        <dbReference type="EC" id="2.7.1.1"/>
    </reaction>
    <physiologicalReaction direction="left-to-right" evidence="10">
        <dbReference type="Rhea" id="RHEA:16126"/>
    </physiologicalReaction>
</comment>
<evidence type="ECO:0000256" key="6">
    <source>
        <dbReference type="ARBA" id="ARBA00022777"/>
    </source>
</evidence>
<evidence type="ECO:0000259" key="15">
    <source>
        <dbReference type="Pfam" id="PF00349"/>
    </source>
</evidence>
<dbReference type="InterPro" id="IPR001312">
    <property type="entry name" value="Hexokinase"/>
</dbReference>
<comment type="pathway">
    <text evidence="1">Carbohydrate degradation; glycolysis; D-glyceraldehyde 3-phosphate and glycerone phosphate from D-glucose: step 1/4.</text>
</comment>
<sequence>MAEKGEEFHHPSLRRSCLCRPINIPRTKPTNEVLNLIKDFCVTDKDLKEYMKLLMADLHKGLAKATHPKSIVKCYPTYIQDLPTGQEVGKFLALDLGGTNFRVLMIELQRNHFESISTTFVIPQEKMVGSGKDLFDHVAACLHIFIVEQKLESECMPLGFTYSFPLVQKALDRGLIERWTKGFKCEDILGDDVVKVLQEALIRRGIHKNVKIKAVLNDTAGTLMACAWKSPYCRVGLIVGTGTNACYVEKQQNAEMFDGQDHGGGIVLINCEWGAFGDDGSLNFIRRPEDDEIDKNSINPGRQLHEKMISGMYMGEIVRLLLLKCTKHGALFGGKASSELNQRDRFLTKYVSEIESDEPGKFDNCKAVLEELDLKNANESDYANVRYICEMVSRRAAYMCSAGLCTLIKKTGEKRVTVGIDGSVYRFHPHFHDLMMEKMSSLIKPGVVFDLMLAEDGSGRGAALTAASAL</sequence>
<dbReference type="Pfam" id="PF00349">
    <property type="entry name" value="Hexokinase_1"/>
    <property type="match status" value="1"/>
</dbReference>
<comment type="function">
    <text evidence="13">Catalyzes the phosphorylation of various hexoses to hexose 6-phosphate.</text>
</comment>
<comment type="pathway">
    <text evidence="2">Carbohydrate metabolism; hexose metabolism.</text>
</comment>
<feature type="domain" description="Hexokinase C-terminal" evidence="16">
    <location>
        <begin position="234"/>
        <end position="467"/>
    </location>
</feature>
<evidence type="ECO:0000313" key="17">
    <source>
        <dbReference type="EMBL" id="KAL3278425.1"/>
    </source>
</evidence>
<evidence type="ECO:0000256" key="3">
    <source>
        <dbReference type="ARBA" id="ARBA00009225"/>
    </source>
</evidence>
<dbReference type="InterPro" id="IPR022672">
    <property type="entry name" value="Hexokinase_N"/>
</dbReference>
<dbReference type="EMBL" id="JABFTP020000103">
    <property type="protein sequence ID" value="KAL3278425.1"/>
    <property type="molecule type" value="Genomic_DNA"/>
</dbReference>
<dbReference type="PANTHER" id="PTHR19443">
    <property type="entry name" value="HEXOKINASE"/>
    <property type="match status" value="1"/>
</dbReference>
<evidence type="ECO:0000256" key="4">
    <source>
        <dbReference type="ARBA" id="ARBA00022679"/>
    </source>
</evidence>
<dbReference type="EC" id="2.7.1.-" evidence="14"/>
<name>A0ABD2NIN2_9CUCU</name>
<dbReference type="CDD" id="cd24019">
    <property type="entry name" value="ASKHA_NBD_HK_meta"/>
    <property type="match status" value="1"/>
</dbReference>
<dbReference type="AlphaFoldDB" id="A0ABD2NIN2"/>
<evidence type="ECO:0000259" key="16">
    <source>
        <dbReference type="Pfam" id="PF03727"/>
    </source>
</evidence>
<evidence type="ECO:0000256" key="2">
    <source>
        <dbReference type="ARBA" id="ARBA00005028"/>
    </source>
</evidence>
<evidence type="ECO:0000256" key="9">
    <source>
        <dbReference type="ARBA" id="ARBA00044613"/>
    </source>
</evidence>
<protein>
    <recommendedName>
        <fullName evidence="14">Phosphotransferase</fullName>
        <ecNumber evidence="14">2.7.1.-</ecNumber>
    </recommendedName>
</protein>
<dbReference type="FunFam" id="3.40.367.20:FF:000005">
    <property type="entry name" value="Phosphotransferase"/>
    <property type="match status" value="1"/>
</dbReference>
<evidence type="ECO:0000256" key="11">
    <source>
        <dbReference type="ARBA" id="ARBA00048160"/>
    </source>
</evidence>
<dbReference type="PANTHER" id="PTHR19443:SF16">
    <property type="entry name" value="HEXOKINASE TYPE 1-RELATED"/>
    <property type="match status" value="1"/>
</dbReference>
<reference evidence="17 18" key="1">
    <citation type="journal article" date="2021" name="BMC Biol.">
        <title>Horizontally acquired antibacterial genes associated with adaptive radiation of ladybird beetles.</title>
        <authorList>
            <person name="Li H.S."/>
            <person name="Tang X.F."/>
            <person name="Huang Y.H."/>
            <person name="Xu Z.Y."/>
            <person name="Chen M.L."/>
            <person name="Du X.Y."/>
            <person name="Qiu B.Y."/>
            <person name="Chen P.T."/>
            <person name="Zhang W."/>
            <person name="Slipinski A."/>
            <person name="Escalona H.E."/>
            <person name="Waterhouse R.M."/>
            <person name="Zwick A."/>
            <person name="Pang H."/>
        </authorList>
    </citation>
    <scope>NUCLEOTIDE SEQUENCE [LARGE SCALE GENOMIC DNA]</scope>
    <source>
        <strain evidence="17">SYSU2018</strain>
    </source>
</reference>
<dbReference type="GO" id="GO:0006096">
    <property type="term" value="P:glycolytic process"/>
    <property type="evidence" value="ECO:0007669"/>
    <property type="project" value="UniProtKB-KW"/>
</dbReference>
<keyword evidence="18" id="KW-1185">Reference proteome</keyword>
<comment type="catalytic activity">
    <reaction evidence="11">
        <text>D-glucose + ATP = D-glucose 6-phosphate + ADP + H(+)</text>
        <dbReference type="Rhea" id="RHEA:17825"/>
        <dbReference type="ChEBI" id="CHEBI:4167"/>
        <dbReference type="ChEBI" id="CHEBI:15378"/>
        <dbReference type="ChEBI" id="CHEBI:30616"/>
        <dbReference type="ChEBI" id="CHEBI:61548"/>
        <dbReference type="ChEBI" id="CHEBI:456216"/>
        <dbReference type="EC" id="2.7.1.1"/>
    </reaction>
    <physiologicalReaction direction="left-to-right" evidence="11">
        <dbReference type="Rhea" id="RHEA:17826"/>
    </physiologicalReaction>
</comment>
<dbReference type="InterPro" id="IPR043129">
    <property type="entry name" value="ATPase_NBD"/>
</dbReference>
<evidence type="ECO:0000256" key="1">
    <source>
        <dbReference type="ARBA" id="ARBA00004888"/>
    </source>
</evidence>
<dbReference type="FunFam" id="3.30.420.40:FF:000095">
    <property type="entry name" value="Phosphotransferase"/>
    <property type="match status" value="1"/>
</dbReference>
<dbReference type="Gene3D" id="3.30.420.40">
    <property type="match status" value="1"/>
</dbReference>
<proteinExistence type="inferred from homology"/>
<evidence type="ECO:0000256" key="12">
    <source>
        <dbReference type="ARBA" id="ARBA00050361"/>
    </source>
</evidence>
<evidence type="ECO:0000256" key="5">
    <source>
        <dbReference type="ARBA" id="ARBA00022741"/>
    </source>
</evidence>
<dbReference type="GO" id="GO:0004396">
    <property type="term" value="F:hexokinase activity"/>
    <property type="evidence" value="ECO:0007669"/>
    <property type="project" value="UniProtKB-UniRule"/>
</dbReference>
<dbReference type="Pfam" id="PF03727">
    <property type="entry name" value="Hexokinase_2"/>
    <property type="match status" value="1"/>
</dbReference>
<comment type="similarity">
    <text evidence="3 14">Belongs to the hexokinase family.</text>
</comment>
<gene>
    <name evidence="17" type="ORF">HHI36_013747</name>
</gene>
<keyword evidence="8 14" id="KW-0324">Glycolysis</keyword>
<evidence type="ECO:0000313" key="18">
    <source>
        <dbReference type="Proteomes" id="UP001516400"/>
    </source>
</evidence>
<accession>A0ABD2NIN2</accession>
<dbReference type="GO" id="GO:0005524">
    <property type="term" value="F:ATP binding"/>
    <property type="evidence" value="ECO:0007669"/>
    <property type="project" value="UniProtKB-UniRule"/>
</dbReference>
<dbReference type="Proteomes" id="UP001516400">
    <property type="component" value="Unassembled WGS sequence"/>
</dbReference>
<feature type="domain" description="Hexokinase N-terminal" evidence="15">
    <location>
        <begin position="35"/>
        <end position="228"/>
    </location>
</feature>
<evidence type="ECO:0000256" key="8">
    <source>
        <dbReference type="ARBA" id="ARBA00023152"/>
    </source>
</evidence>
<dbReference type="PRINTS" id="PR00475">
    <property type="entry name" value="HEXOKINASE"/>
</dbReference>
<dbReference type="PROSITE" id="PS51748">
    <property type="entry name" value="HEXOKINASE_2"/>
    <property type="match status" value="1"/>
</dbReference>
<dbReference type="InterPro" id="IPR022673">
    <property type="entry name" value="Hexokinase_C"/>
</dbReference>
<keyword evidence="7 14" id="KW-0067">ATP-binding</keyword>
<organism evidence="17 18">
    <name type="scientific">Cryptolaemus montrouzieri</name>
    <dbReference type="NCBI Taxonomy" id="559131"/>
    <lineage>
        <taxon>Eukaryota</taxon>
        <taxon>Metazoa</taxon>
        <taxon>Ecdysozoa</taxon>
        <taxon>Arthropoda</taxon>
        <taxon>Hexapoda</taxon>
        <taxon>Insecta</taxon>
        <taxon>Pterygota</taxon>
        <taxon>Neoptera</taxon>
        <taxon>Endopterygota</taxon>
        <taxon>Coleoptera</taxon>
        <taxon>Polyphaga</taxon>
        <taxon>Cucujiformia</taxon>
        <taxon>Coccinelloidea</taxon>
        <taxon>Coccinellidae</taxon>
        <taxon>Scymninae</taxon>
        <taxon>Scymnini</taxon>
        <taxon>Cryptolaemus</taxon>
    </lineage>
</organism>
<comment type="catalytic activity">
    <reaction evidence="9">
        <text>a D-hexose + ATP = a D-hexose 6-phosphate + ADP + H(+)</text>
        <dbReference type="Rhea" id="RHEA:22740"/>
        <dbReference type="ChEBI" id="CHEBI:4194"/>
        <dbReference type="ChEBI" id="CHEBI:15378"/>
        <dbReference type="ChEBI" id="CHEBI:30616"/>
        <dbReference type="ChEBI" id="CHEBI:229467"/>
        <dbReference type="ChEBI" id="CHEBI:456216"/>
        <dbReference type="EC" id="2.7.1.1"/>
    </reaction>
    <physiologicalReaction direction="left-to-right" evidence="9">
        <dbReference type="Rhea" id="RHEA:22741"/>
    </physiologicalReaction>
</comment>
<evidence type="ECO:0000256" key="13">
    <source>
        <dbReference type="ARBA" id="ARBA00059457"/>
    </source>
</evidence>
<evidence type="ECO:0000256" key="7">
    <source>
        <dbReference type="ARBA" id="ARBA00022840"/>
    </source>
</evidence>